<evidence type="ECO:0000256" key="2">
    <source>
        <dbReference type="ARBA" id="ARBA00022491"/>
    </source>
</evidence>
<dbReference type="PANTHER" id="PTHR13392">
    <property type="entry name" value="ATAXIN 1"/>
    <property type="match status" value="1"/>
</dbReference>
<dbReference type="InterPro" id="IPR003652">
    <property type="entry name" value="Ataxin_AXH_dom"/>
</dbReference>
<dbReference type="Pfam" id="PF08517">
    <property type="entry name" value="AXH"/>
    <property type="match status" value="1"/>
</dbReference>
<reference evidence="9 10" key="1">
    <citation type="submission" date="2015-12" db="EMBL/GenBank/DDBJ databases">
        <title>Draft genome of the nematode, Onchocerca flexuosa.</title>
        <authorList>
            <person name="Mitreva M."/>
        </authorList>
    </citation>
    <scope>NUCLEOTIDE SEQUENCE [LARGE SCALE GENOMIC DNA]</scope>
    <source>
        <strain evidence="9">Red Deer</strain>
    </source>
</reference>
<dbReference type="AlphaFoldDB" id="A0A238C5B2"/>
<evidence type="ECO:0000256" key="6">
    <source>
        <dbReference type="ARBA" id="ARBA00023242"/>
    </source>
</evidence>
<feature type="compositionally biased region" description="Low complexity" evidence="7">
    <location>
        <begin position="116"/>
        <end position="126"/>
    </location>
</feature>
<keyword evidence="2" id="KW-0678">Repressor</keyword>
<dbReference type="EMBL" id="KZ269977">
    <property type="protein sequence ID" value="OZC12406.1"/>
    <property type="molecule type" value="Genomic_DNA"/>
</dbReference>
<organism evidence="9 10">
    <name type="scientific">Onchocerca flexuosa</name>
    <dbReference type="NCBI Taxonomy" id="387005"/>
    <lineage>
        <taxon>Eukaryota</taxon>
        <taxon>Metazoa</taxon>
        <taxon>Ecdysozoa</taxon>
        <taxon>Nematoda</taxon>
        <taxon>Chromadorea</taxon>
        <taxon>Rhabditida</taxon>
        <taxon>Spirurina</taxon>
        <taxon>Spiruromorpha</taxon>
        <taxon>Filarioidea</taxon>
        <taxon>Onchocercidae</taxon>
        <taxon>Onchocerca</taxon>
    </lineage>
</organism>
<evidence type="ECO:0000256" key="3">
    <source>
        <dbReference type="ARBA" id="ARBA00023015"/>
    </source>
</evidence>
<feature type="compositionally biased region" description="Low complexity" evidence="7">
    <location>
        <begin position="165"/>
        <end position="174"/>
    </location>
</feature>
<dbReference type="GO" id="GO:0005634">
    <property type="term" value="C:nucleus"/>
    <property type="evidence" value="ECO:0007669"/>
    <property type="project" value="UniProtKB-SubCell"/>
</dbReference>
<keyword evidence="5" id="KW-0804">Transcription</keyword>
<dbReference type="GO" id="GO:0006355">
    <property type="term" value="P:regulation of DNA-templated transcription"/>
    <property type="evidence" value="ECO:0007669"/>
    <property type="project" value="InterPro"/>
</dbReference>
<feature type="region of interest" description="Disordered" evidence="7">
    <location>
        <begin position="1"/>
        <end position="38"/>
    </location>
</feature>
<feature type="domain" description="AXH" evidence="8">
    <location>
        <begin position="384"/>
        <end position="476"/>
    </location>
</feature>
<evidence type="ECO:0000256" key="4">
    <source>
        <dbReference type="ARBA" id="ARBA00023125"/>
    </source>
</evidence>
<comment type="subcellular location">
    <subcellularLocation>
        <location evidence="1">Nucleus</location>
    </subcellularLocation>
</comment>
<feature type="region of interest" description="Disordered" evidence="7">
    <location>
        <begin position="155"/>
        <end position="175"/>
    </location>
</feature>
<evidence type="ECO:0000256" key="5">
    <source>
        <dbReference type="ARBA" id="ARBA00023163"/>
    </source>
</evidence>
<keyword evidence="4" id="KW-0238">DNA-binding</keyword>
<protein>
    <recommendedName>
        <fullName evidence="8">AXH domain-containing protein</fullName>
    </recommendedName>
</protein>
<keyword evidence="10" id="KW-1185">Reference proteome</keyword>
<dbReference type="GO" id="GO:0003723">
    <property type="term" value="F:RNA binding"/>
    <property type="evidence" value="ECO:0007669"/>
    <property type="project" value="InterPro"/>
</dbReference>
<dbReference type="SMART" id="SM00536">
    <property type="entry name" value="AXH"/>
    <property type="match status" value="1"/>
</dbReference>
<gene>
    <name evidence="9" type="ORF">X798_00037</name>
</gene>
<dbReference type="GO" id="GO:0003677">
    <property type="term" value="F:DNA binding"/>
    <property type="evidence" value="ECO:0007669"/>
    <property type="project" value="UniProtKB-KW"/>
</dbReference>
<dbReference type="PANTHER" id="PTHR13392:SF13">
    <property type="entry name" value="AXH DOMAIN-CONTAINING PROTEIN"/>
    <property type="match status" value="1"/>
</dbReference>
<sequence length="476" mass="50024">MNGAPGGSRQSQKAPPEGGPIRQPTTIRPPTQPQQPAVSVAIFSQSNEPGSSCQASTVSPSQAFPSVVQQTATLREPFPMLHSPAIQHPISWPPQFEMQLLQSASSQVATAGLRYSQPSTSQQPPSGTDISVGVSPLSSLPSPSISSASLLTGIGLSPGSGSGPDPGSSGQSPLQMLGAMNPALLAQYQVILAAAAQQHQAAAAAAATLAAVSGGRSPQIGSRVGPPSTPALTLEQNLQRHLLQLQQQQQLAASGTAIHLLPSSPLHGTTLMTQMHAALAAVGVLPQPPQALPTHTTAQSTHPRVTSAAVTQSMPSLSAETTLGRVVMMPPPPLPRVRHVLTQERRRYAPYQRPMPVIPLASAPSTAAPATSTGAPESSSFQVGTLPSQPYYPSHFMRGTVIRLQSGQLKRVEEMSTEDFVLSAAMKTDLVLCNSRVVRIQEVEKDRQVLVTFAVGEQRILVLLCYNLFFLFLSLT</sequence>
<proteinExistence type="predicted"/>
<keyword evidence="3" id="KW-0805">Transcription regulation</keyword>
<accession>A0A238C5B2</accession>
<dbReference type="InterPro" id="IPR043404">
    <property type="entry name" value="ATAXIN1-like"/>
</dbReference>
<dbReference type="SUPFAM" id="SSF102031">
    <property type="entry name" value="AXH domain"/>
    <property type="match status" value="1"/>
</dbReference>
<evidence type="ECO:0000313" key="9">
    <source>
        <dbReference type="EMBL" id="OZC12406.1"/>
    </source>
</evidence>
<evidence type="ECO:0000313" key="10">
    <source>
        <dbReference type="Proteomes" id="UP000242913"/>
    </source>
</evidence>
<dbReference type="Proteomes" id="UP000242913">
    <property type="component" value="Unassembled WGS sequence"/>
</dbReference>
<feature type="compositionally biased region" description="Low complexity" evidence="7">
    <location>
        <begin position="20"/>
        <end position="29"/>
    </location>
</feature>
<feature type="compositionally biased region" description="Low complexity" evidence="7">
    <location>
        <begin position="362"/>
        <end position="380"/>
    </location>
</feature>
<feature type="region of interest" description="Disordered" evidence="7">
    <location>
        <begin position="114"/>
        <end position="135"/>
    </location>
</feature>
<evidence type="ECO:0000256" key="1">
    <source>
        <dbReference type="ARBA" id="ARBA00004123"/>
    </source>
</evidence>
<dbReference type="OrthoDB" id="10000452at2759"/>
<keyword evidence="6" id="KW-0539">Nucleus</keyword>
<name>A0A238C5B2_9BILA</name>
<evidence type="ECO:0000256" key="7">
    <source>
        <dbReference type="SAM" id="MobiDB-lite"/>
    </source>
</evidence>
<dbReference type="InterPro" id="IPR036096">
    <property type="entry name" value="Ataxin_AXH_dom_sf"/>
</dbReference>
<evidence type="ECO:0000259" key="8">
    <source>
        <dbReference type="PROSITE" id="PS51148"/>
    </source>
</evidence>
<dbReference type="PROSITE" id="PS51148">
    <property type="entry name" value="AXH"/>
    <property type="match status" value="1"/>
</dbReference>
<feature type="region of interest" description="Disordered" evidence="7">
    <location>
        <begin position="362"/>
        <end position="382"/>
    </location>
</feature>